<keyword evidence="3" id="KW-1185">Reference proteome</keyword>
<dbReference type="Proteomes" id="UP000559027">
    <property type="component" value="Unassembled WGS sequence"/>
</dbReference>
<organism evidence="2 3">
    <name type="scientific">Leucocoprinus leucothites</name>
    <dbReference type="NCBI Taxonomy" id="201217"/>
    <lineage>
        <taxon>Eukaryota</taxon>
        <taxon>Fungi</taxon>
        <taxon>Dikarya</taxon>
        <taxon>Basidiomycota</taxon>
        <taxon>Agaricomycotina</taxon>
        <taxon>Agaricomycetes</taxon>
        <taxon>Agaricomycetidae</taxon>
        <taxon>Agaricales</taxon>
        <taxon>Agaricineae</taxon>
        <taxon>Agaricaceae</taxon>
        <taxon>Leucocoprinus</taxon>
    </lineage>
</organism>
<keyword evidence="1" id="KW-0472">Membrane</keyword>
<evidence type="ECO:0000313" key="2">
    <source>
        <dbReference type="EMBL" id="KAF5363588.1"/>
    </source>
</evidence>
<evidence type="ECO:0000256" key="1">
    <source>
        <dbReference type="SAM" id="Phobius"/>
    </source>
</evidence>
<feature type="transmembrane region" description="Helical" evidence="1">
    <location>
        <begin position="34"/>
        <end position="58"/>
    </location>
</feature>
<keyword evidence="1" id="KW-1133">Transmembrane helix</keyword>
<feature type="transmembrane region" description="Helical" evidence="1">
    <location>
        <begin position="84"/>
        <end position="108"/>
    </location>
</feature>
<reference evidence="2 3" key="1">
    <citation type="journal article" date="2020" name="ISME J.">
        <title>Uncovering the hidden diversity of litter-decomposition mechanisms in mushroom-forming fungi.</title>
        <authorList>
            <person name="Floudas D."/>
            <person name="Bentzer J."/>
            <person name="Ahren D."/>
            <person name="Johansson T."/>
            <person name="Persson P."/>
            <person name="Tunlid A."/>
        </authorList>
    </citation>
    <scope>NUCLEOTIDE SEQUENCE [LARGE SCALE GENOMIC DNA]</scope>
    <source>
        <strain evidence="2 3">CBS 146.42</strain>
    </source>
</reference>
<dbReference type="EMBL" id="JAACJO010000001">
    <property type="protein sequence ID" value="KAF5363588.1"/>
    <property type="molecule type" value="Genomic_DNA"/>
</dbReference>
<comment type="caution">
    <text evidence="2">The sequence shown here is derived from an EMBL/GenBank/DDBJ whole genome shotgun (WGS) entry which is preliminary data.</text>
</comment>
<evidence type="ECO:0000313" key="3">
    <source>
        <dbReference type="Proteomes" id="UP000559027"/>
    </source>
</evidence>
<dbReference type="OrthoDB" id="2355659at2759"/>
<sequence>MGHLAAARCFSFFIVSSPYPLTFMSRRRRSLCRSASLCITLFGTVTNTAIAIQVLSAWQNLKWGEVESEWAGDSWPQVIDGVKVMWALLSLYFASAAAVSAIGLVGIIRNKISLVKFYRDYSIVDFSFCALATLGATYASFMSSARAGICEEFSHHPELMRDLFEVGLNPENCEHWLVRAMIALIGAMFILLVIRLSVTAALSACRIQLLLSAQSPILALFIKQLLLIVKSSANTLA</sequence>
<name>A0A8H5GEW1_9AGAR</name>
<dbReference type="AlphaFoldDB" id="A0A8H5GEW1"/>
<keyword evidence="1" id="KW-0812">Transmembrane</keyword>
<feature type="transmembrane region" description="Helical" evidence="1">
    <location>
        <begin position="176"/>
        <end position="197"/>
    </location>
</feature>
<proteinExistence type="predicted"/>
<feature type="transmembrane region" description="Helical" evidence="1">
    <location>
        <begin position="120"/>
        <end position="141"/>
    </location>
</feature>
<accession>A0A8H5GEW1</accession>
<protein>
    <submittedName>
        <fullName evidence="2">Uncharacterized protein</fullName>
    </submittedName>
</protein>
<gene>
    <name evidence="2" type="ORF">D9756_000309</name>
</gene>